<sequence>MVTSLLACTYIHPLIHPSLDMLLVEAPFNYLFIRYIDYLAVMFGFSWLMQRQKLFQLSHVASFSGVWIFHFAGIESILGSYIRLYYDG</sequence>
<protein>
    <submittedName>
        <fullName evidence="2">Uncharacterized protein</fullName>
    </submittedName>
</protein>
<dbReference type="AlphaFoldDB" id="A0A1L9NPP4"/>
<evidence type="ECO:0000313" key="2">
    <source>
        <dbReference type="EMBL" id="OJI91248.1"/>
    </source>
</evidence>
<accession>A0A1L9NPP4</accession>
<keyword evidence="1" id="KW-0812">Transmembrane</keyword>
<evidence type="ECO:0000256" key="1">
    <source>
        <dbReference type="SAM" id="Phobius"/>
    </source>
</evidence>
<dbReference type="VEuPathDB" id="FungiDB:ASPTUDRAFT_297614"/>
<dbReference type="EMBL" id="KV878176">
    <property type="protein sequence ID" value="OJI91248.1"/>
    <property type="molecule type" value="Genomic_DNA"/>
</dbReference>
<feature type="transmembrane region" description="Helical" evidence="1">
    <location>
        <begin position="60"/>
        <end position="82"/>
    </location>
</feature>
<keyword evidence="1" id="KW-1133">Transmembrane helix</keyword>
<keyword evidence="3" id="KW-1185">Reference proteome</keyword>
<reference evidence="3" key="1">
    <citation type="journal article" date="2017" name="Genome Biol.">
        <title>Comparative genomics reveals high biological diversity and specific adaptations in the industrially and medically important fungal genus Aspergillus.</title>
        <authorList>
            <person name="de Vries R.P."/>
            <person name="Riley R."/>
            <person name="Wiebenga A."/>
            <person name="Aguilar-Osorio G."/>
            <person name="Amillis S."/>
            <person name="Uchima C.A."/>
            <person name="Anderluh G."/>
            <person name="Asadollahi M."/>
            <person name="Askin M."/>
            <person name="Barry K."/>
            <person name="Battaglia E."/>
            <person name="Bayram O."/>
            <person name="Benocci T."/>
            <person name="Braus-Stromeyer S.A."/>
            <person name="Caldana C."/>
            <person name="Canovas D."/>
            <person name="Cerqueira G.C."/>
            <person name="Chen F."/>
            <person name="Chen W."/>
            <person name="Choi C."/>
            <person name="Clum A."/>
            <person name="Dos Santos R.A."/>
            <person name="Damasio A.R."/>
            <person name="Diallinas G."/>
            <person name="Emri T."/>
            <person name="Fekete E."/>
            <person name="Flipphi M."/>
            <person name="Freyberg S."/>
            <person name="Gallo A."/>
            <person name="Gournas C."/>
            <person name="Habgood R."/>
            <person name="Hainaut M."/>
            <person name="Harispe M.L."/>
            <person name="Henrissat B."/>
            <person name="Hilden K.S."/>
            <person name="Hope R."/>
            <person name="Hossain A."/>
            <person name="Karabika E."/>
            <person name="Karaffa L."/>
            <person name="Karanyi Z."/>
            <person name="Krasevec N."/>
            <person name="Kuo A."/>
            <person name="Kusch H."/>
            <person name="LaButti K."/>
            <person name="Lagendijk E.L."/>
            <person name="Lapidus A."/>
            <person name="Levasseur A."/>
            <person name="Lindquist E."/>
            <person name="Lipzen A."/>
            <person name="Logrieco A.F."/>
            <person name="MacCabe A."/>
            <person name="Maekelae M.R."/>
            <person name="Malavazi I."/>
            <person name="Melin P."/>
            <person name="Meyer V."/>
            <person name="Mielnichuk N."/>
            <person name="Miskei M."/>
            <person name="Molnar A.P."/>
            <person name="Mule G."/>
            <person name="Ngan C.Y."/>
            <person name="Orejas M."/>
            <person name="Orosz E."/>
            <person name="Ouedraogo J.P."/>
            <person name="Overkamp K.M."/>
            <person name="Park H.-S."/>
            <person name="Perrone G."/>
            <person name="Piumi F."/>
            <person name="Punt P.J."/>
            <person name="Ram A.F."/>
            <person name="Ramon A."/>
            <person name="Rauscher S."/>
            <person name="Record E."/>
            <person name="Riano-Pachon D.M."/>
            <person name="Robert V."/>
            <person name="Roehrig J."/>
            <person name="Ruller R."/>
            <person name="Salamov A."/>
            <person name="Salih N.S."/>
            <person name="Samson R.A."/>
            <person name="Sandor E."/>
            <person name="Sanguinetti M."/>
            <person name="Schuetze T."/>
            <person name="Sepcic K."/>
            <person name="Shelest E."/>
            <person name="Sherlock G."/>
            <person name="Sophianopoulou V."/>
            <person name="Squina F.M."/>
            <person name="Sun H."/>
            <person name="Susca A."/>
            <person name="Todd R.B."/>
            <person name="Tsang A."/>
            <person name="Unkles S.E."/>
            <person name="van de Wiele N."/>
            <person name="van Rossen-Uffink D."/>
            <person name="Oliveira J.V."/>
            <person name="Vesth T.C."/>
            <person name="Visser J."/>
            <person name="Yu J.-H."/>
            <person name="Zhou M."/>
            <person name="Andersen M.R."/>
            <person name="Archer D.B."/>
            <person name="Baker S.E."/>
            <person name="Benoit I."/>
            <person name="Brakhage A.A."/>
            <person name="Braus G.H."/>
            <person name="Fischer R."/>
            <person name="Frisvad J.C."/>
            <person name="Goldman G.H."/>
            <person name="Houbraken J."/>
            <person name="Oakley B."/>
            <person name="Pocsi I."/>
            <person name="Scazzocchio C."/>
            <person name="Seiboth B."/>
            <person name="vanKuyk P.A."/>
            <person name="Wortman J."/>
            <person name="Dyer P.S."/>
            <person name="Grigoriev I.V."/>
        </authorList>
    </citation>
    <scope>NUCLEOTIDE SEQUENCE [LARGE SCALE GENOMIC DNA]</scope>
    <source>
        <strain evidence="3">CBS 134.48</strain>
    </source>
</reference>
<name>A0A1L9NPP4_ASPTC</name>
<gene>
    <name evidence="2" type="ORF">ASPTUDRAFT_297614</name>
</gene>
<proteinExistence type="predicted"/>
<keyword evidence="1" id="KW-0472">Membrane</keyword>
<dbReference type="Proteomes" id="UP000184304">
    <property type="component" value="Unassembled WGS sequence"/>
</dbReference>
<evidence type="ECO:0000313" key="3">
    <source>
        <dbReference type="Proteomes" id="UP000184304"/>
    </source>
</evidence>
<feature type="transmembrane region" description="Helical" evidence="1">
    <location>
        <begin position="28"/>
        <end position="48"/>
    </location>
</feature>
<organism evidence="2 3">
    <name type="scientific">Aspergillus tubingensis (strain CBS 134.48)</name>
    <dbReference type="NCBI Taxonomy" id="767770"/>
    <lineage>
        <taxon>Eukaryota</taxon>
        <taxon>Fungi</taxon>
        <taxon>Dikarya</taxon>
        <taxon>Ascomycota</taxon>
        <taxon>Pezizomycotina</taxon>
        <taxon>Eurotiomycetes</taxon>
        <taxon>Eurotiomycetidae</taxon>
        <taxon>Eurotiales</taxon>
        <taxon>Aspergillaceae</taxon>
        <taxon>Aspergillus</taxon>
        <taxon>Aspergillus subgen. Circumdati</taxon>
    </lineage>
</organism>